<evidence type="ECO:0000256" key="1">
    <source>
        <dbReference type="ARBA" id="ARBA00001066"/>
    </source>
</evidence>
<evidence type="ECO:0000256" key="10">
    <source>
        <dbReference type="ARBA" id="ARBA00048453"/>
    </source>
</evidence>
<comment type="catalytic activity">
    <reaction evidence="1">
        <text>2'-deoxyuridine + phosphate = 2-deoxy-alpha-D-ribose 1-phosphate + uracil</text>
        <dbReference type="Rhea" id="RHEA:22824"/>
        <dbReference type="ChEBI" id="CHEBI:16450"/>
        <dbReference type="ChEBI" id="CHEBI:17568"/>
        <dbReference type="ChEBI" id="CHEBI:43474"/>
        <dbReference type="ChEBI" id="CHEBI:57259"/>
        <dbReference type="EC" id="2.4.2.2"/>
    </reaction>
</comment>
<keyword evidence="14" id="KW-1185">Reference proteome</keyword>
<comment type="similarity">
    <text evidence="4">Belongs to the thymidine/pyrimidine-nucleoside phosphorylase family.</text>
</comment>
<evidence type="ECO:0000256" key="7">
    <source>
        <dbReference type="ARBA" id="ARBA00014680"/>
    </source>
</evidence>
<dbReference type="NCBIfam" id="TIGR02644">
    <property type="entry name" value="Y_phosphoryl"/>
    <property type="match status" value="1"/>
</dbReference>
<dbReference type="EMBL" id="AEDD01000009">
    <property type="protein sequence ID" value="EFM09842.1"/>
    <property type="molecule type" value="Genomic_DNA"/>
</dbReference>
<dbReference type="Gene3D" id="3.40.1030.10">
    <property type="entry name" value="Nucleoside phosphorylase/phosphoribosyltransferase catalytic domain"/>
    <property type="match status" value="1"/>
</dbReference>
<dbReference type="GO" id="GO:0004645">
    <property type="term" value="F:1,4-alpha-oligoglucan phosphorylase activity"/>
    <property type="evidence" value="ECO:0007669"/>
    <property type="project" value="InterPro"/>
</dbReference>
<dbReference type="SMART" id="SM00941">
    <property type="entry name" value="PYNP_C"/>
    <property type="match status" value="1"/>
</dbReference>
<comment type="catalytic activity">
    <reaction evidence="11">
        <text>thymidine + phosphate = 2-deoxy-alpha-D-ribose 1-phosphate + thymine</text>
        <dbReference type="Rhea" id="RHEA:16037"/>
        <dbReference type="ChEBI" id="CHEBI:17748"/>
        <dbReference type="ChEBI" id="CHEBI:17821"/>
        <dbReference type="ChEBI" id="CHEBI:43474"/>
        <dbReference type="ChEBI" id="CHEBI:57259"/>
        <dbReference type="EC" id="2.4.2.2"/>
    </reaction>
</comment>
<evidence type="ECO:0000256" key="9">
    <source>
        <dbReference type="ARBA" id="ARBA00022679"/>
    </source>
</evidence>
<dbReference type="EC" id="2.4.2.2" evidence="6"/>
<dbReference type="InterPro" id="IPR035902">
    <property type="entry name" value="Nuc_phospho_transferase"/>
</dbReference>
<dbReference type="InterPro" id="IPR036320">
    <property type="entry name" value="Glycosyl_Trfase_fam3_N_dom_sf"/>
</dbReference>
<dbReference type="STRING" id="717606.PaecuDRAFT_3345"/>
<dbReference type="GO" id="GO:0005829">
    <property type="term" value="C:cytosol"/>
    <property type="evidence" value="ECO:0007669"/>
    <property type="project" value="TreeGrafter"/>
</dbReference>
<dbReference type="Pfam" id="PF00591">
    <property type="entry name" value="Glycos_transf_3"/>
    <property type="match status" value="1"/>
</dbReference>
<evidence type="ECO:0000256" key="2">
    <source>
        <dbReference type="ARBA" id="ARBA00001958"/>
    </source>
</evidence>
<organism evidence="13 14">
    <name type="scientific">Paenibacillus curdlanolyticus YK9</name>
    <dbReference type="NCBI Taxonomy" id="717606"/>
    <lineage>
        <taxon>Bacteria</taxon>
        <taxon>Bacillati</taxon>
        <taxon>Bacillota</taxon>
        <taxon>Bacilli</taxon>
        <taxon>Bacillales</taxon>
        <taxon>Paenibacillaceae</taxon>
        <taxon>Paenibacillus</taxon>
    </lineage>
</organism>
<evidence type="ECO:0000313" key="13">
    <source>
        <dbReference type="EMBL" id="EFM09842.1"/>
    </source>
</evidence>
<dbReference type="PANTHER" id="PTHR10515:SF0">
    <property type="entry name" value="THYMIDINE PHOSPHORYLASE"/>
    <property type="match status" value="1"/>
</dbReference>
<dbReference type="InterPro" id="IPR000312">
    <property type="entry name" value="Glycosyl_Trfase_fam3"/>
</dbReference>
<feature type="domain" description="Pyrimidine nucleoside phosphorylase C-terminal" evidence="12">
    <location>
        <begin position="345"/>
        <end position="420"/>
    </location>
</feature>
<dbReference type="Pfam" id="PF02885">
    <property type="entry name" value="Glycos_trans_3N"/>
    <property type="match status" value="1"/>
</dbReference>
<dbReference type="PANTHER" id="PTHR10515">
    <property type="entry name" value="THYMIDINE PHOSPHORYLASE"/>
    <property type="match status" value="1"/>
</dbReference>
<dbReference type="GO" id="GO:0047847">
    <property type="term" value="F:deoxyuridine phosphorylase activity"/>
    <property type="evidence" value="ECO:0007669"/>
    <property type="project" value="RHEA"/>
</dbReference>
<dbReference type="RefSeq" id="WP_006039333.1">
    <property type="nucleotide sequence ID" value="NZ_AEDD01000009.1"/>
</dbReference>
<evidence type="ECO:0000256" key="8">
    <source>
        <dbReference type="ARBA" id="ARBA00022676"/>
    </source>
</evidence>
<dbReference type="GO" id="GO:0006213">
    <property type="term" value="P:pyrimidine nucleoside metabolic process"/>
    <property type="evidence" value="ECO:0007669"/>
    <property type="project" value="InterPro"/>
</dbReference>
<dbReference type="NCBIfam" id="NF004490">
    <property type="entry name" value="PRK05820.1"/>
    <property type="match status" value="1"/>
</dbReference>
<proteinExistence type="inferred from homology"/>
<evidence type="ECO:0000256" key="5">
    <source>
        <dbReference type="ARBA" id="ARBA00011738"/>
    </source>
</evidence>
<dbReference type="GO" id="GO:0009032">
    <property type="term" value="F:thymidine phosphorylase activity"/>
    <property type="evidence" value="ECO:0007669"/>
    <property type="project" value="RHEA"/>
</dbReference>
<dbReference type="PIRSF" id="PIRSF000478">
    <property type="entry name" value="TP_PyNP"/>
    <property type="match status" value="1"/>
</dbReference>
<evidence type="ECO:0000256" key="3">
    <source>
        <dbReference type="ARBA" id="ARBA00003877"/>
    </source>
</evidence>
<comment type="catalytic activity">
    <reaction evidence="10">
        <text>uridine + phosphate = alpha-D-ribose 1-phosphate + uracil</text>
        <dbReference type="Rhea" id="RHEA:24388"/>
        <dbReference type="ChEBI" id="CHEBI:16704"/>
        <dbReference type="ChEBI" id="CHEBI:17568"/>
        <dbReference type="ChEBI" id="CHEBI:43474"/>
        <dbReference type="ChEBI" id="CHEBI:57720"/>
        <dbReference type="EC" id="2.4.2.2"/>
    </reaction>
</comment>
<dbReference type="InterPro" id="IPR036566">
    <property type="entry name" value="PYNP-like_C_sf"/>
</dbReference>
<dbReference type="InterPro" id="IPR018090">
    <property type="entry name" value="Pyrmidine_PPas_bac/euk"/>
</dbReference>
<dbReference type="eggNOG" id="COG0213">
    <property type="taxonomic scope" value="Bacteria"/>
</dbReference>
<dbReference type="NCBIfam" id="NF004747">
    <property type="entry name" value="PRK06078.1"/>
    <property type="match status" value="1"/>
</dbReference>
<sequence>MRAVDLIHKKRDGEQLTFAEIDYLIKGYCQGEIPDYQMSAWSMAVFFRGMTKKETADLTMAMAHSGDTVDLGAIHGLTADKHSTGGVGDKTTLVVAPLVAAIGVPVAKMSGRGLGHTGGTIDKLEAIEGFRTELQRDDFFAQVNDIGLAVIGQSGNLTPADKKLYALRDVTATVESIPLIASSVMSKKIAAGADVIVLDVKAGSGAFMKSLEDAEHLARAMVDIGTEVGRRTAAVISDMDQPLGAAIGNALEVAEAIATLKGQGPKDLERLCLTLAAHMAVLAGKAGSIEEAELILREALRSGAALDKFRALVVAQGGDPSMVDQPDRLPAATAFVEVKAESSGWVTGIQAEQLGLAAMKLGAGRATKEAAIDYAVGMLLKKKVGDAVSLGETLAVLHTHEGYVGLDAIMSETAAAFTIDSAQPEAKPLLLSIVTADETRRL</sequence>
<comment type="subunit">
    <text evidence="5">Homodimer.</text>
</comment>
<dbReference type="PROSITE" id="PS00647">
    <property type="entry name" value="THYMID_PHOSPHORYLASE"/>
    <property type="match status" value="1"/>
</dbReference>
<reference evidence="13 14" key="1">
    <citation type="submission" date="2010-07" db="EMBL/GenBank/DDBJ databases">
        <title>The draft genome of Paenibacillus curdlanolyticus YK9.</title>
        <authorList>
            <consortium name="US DOE Joint Genome Institute (JGI-PGF)"/>
            <person name="Lucas S."/>
            <person name="Copeland A."/>
            <person name="Lapidus A."/>
            <person name="Cheng J.-F."/>
            <person name="Bruce D."/>
            <person name="Goodwin L."/>
            <person name="Pitluck S."/>
            <person name="Land M.L."/>
            <person name="Hauser L."/>
            <person name="Chang Y.-J."/>
            <person name="Jeffries C."/>
            <person name="Anderson I.J."/>
            <person name="Johnson E."/>
            <person name="Loganathan U."/>
            <person name="Mulhopadhyay B."/>
            <person name="Kyrpides N."/>
            <person name="Woyke T.J."/>
        </authorList>
    </citation>
    <scope>NUCLEOTIDE SEQUENCE [LARGE SCALE GENOMIC DNA]</scope>
    <source>
        <strain evidence="13 14">YK9</strain>
    </source>
</reference>
<dbReference type="InterPro" id="IPR013102">
    <property type="entry name" value="PYNP_C"/>
</dbReference>
<dbReference type="Gene3D" id="1.20.970.10">
    <property type="entry name" value="Transferase, Pyrimidine Nucleoside Phosphorylase, Chain C"/>
    <property type="match status" value="1"/>
</dbReference>
<keyword evidence="8 13" id="KW-0328">Glycosyltransferase</keyword>
<keyword evidence="9 13" id="KW-0808">Transferase</keyword>
<dbReference type="GO" id="GO:0004850">
    <property type="term" value="F:uridine phosphorylase activity"/>
    <property type="evidence" value="ECO:0007669"/>
    <property type="project" value="RHEA"/>
</dbReference>
<comment type="function">
    <text evidence="3">Catalyzes phosphorolysis of the pyrimidine nucleosides uridine, thymidine and 2'-deoxyuridine with the formation of the corresponding pyrimidine base and ribose-1-phosphate.</text>
</comment>
<dbReference type="FunFam" id="3.40.1030.10:FF:000003">
    <property type="entry name" value="Pyrimidine-nucleoside phosphorylase"/>
    <property type="match status" value="1"/>
</dbReference>
<dbReference type="SUPFAM" id="SSF52418">
    <property type="entry name" value="Nucleoside phosphorylase/phosphoribosyltransferase catalytic domain"/>
    <property type="match status" value="1"/>
</dbReference>
<gene>
    <name evidence="13" type="ORF">PaecuDRAFT_3345</name>
</gene>
<comment type="cofactor">
    <cofactor evidence="2">
        <name>K(+)</name>
        <dbReference type="ChEBI" id="CHEBI:29103"/>
    </cofactor>
</comment>
<evidence type="ECO:0000256" key="4">
    <source>
        <dbReference type="ARBA" id="ARBA00006915"/>
    </source>
</evidence>
<evidence type="ECO:0000259" key="12">
    <source>
        <dbReference type="SMART" id="SM00941"/>
    </source>
</evidence>
<protein>
    <recommendedName>
        <fullName evidence="7">Pyrimidine-nucleoside phosphorylase</fullName>
        <ecNumber evidence="6">2.4.2.2</ecNumber>
    </recommendedName>
</protein>
<dbReference type="Gene3D" id="3.90.1170.30">
    <property type="entry name" value="Pyrimidine nucleoside phosphorylase-like, C-terminal domain"/>
    <property type="match status" value="1"/>
</dbReference>
<name>E0ICF6_9BACL</name>
<dbReference type="SUPFAM" id="SSF54680">
    <property type="entry name" value="Pyrimidine nucleoside phosphorylase C-terminal domain"/>
    <property type="match status" value="1"/>
</dbReference>
<dbReference type="InterPro" id="IPR017872">
    <property type="entry name" value="Pyrmidine_PPase_CS"/>
</dbReference>
<dbReference type="InterPro" id="IPR000053">
    <property type="entry name" value="Thymidine/pyrmidine_PPase"/>
</dbReference>
<dbReference type="Pfam" id="PF07831">
    <property type="entry name" value="PYNP_C"/>
    <property type="match status" value="1"/>
</dbReference>
<dbReference type="InterPro" id="IPR017459">
    <property type="entry name" value="Glycosyl_Trfase_fam3_N_dom"/>
</dbReference>
<dbReference type="SUPFAM" id="SSF47648">
    <property type="entry name" value="Nucleoside phosphorylase/phosphoribosyltransferase N-terminal domain"/>
    <property type="match status" value="1"/>
</dbReference>
<accession>E0ICF6</accession>
<evidence type="ECO:0000256" key="6">
    <source>
        <dbReference type="ARBA" id="ARBA00011889"/>
    </source>
</evidence>
<dbReference type="Proteomes" id="UP000005387">
    <property type="component" value="Unassembled WGS sequence"/>
</dbReference>
<evidence type="ECO:0000256" key="11">
    <source>
        <dbReference type="ARBA" id="ARBA00048525"/>
    </source>
</evidence>
<evidence type="ECO:0000313" key="14">
    <source>
        <dbReference type="Proteomes" id="UP000005387"/>
    </source>
</evidence>
<dbReference type="AlphaFoldDB" id="E0ICF6"/>
<dbReference type="GO" id="GO:0006206">
    <property type="term" value="P:pyrimidine nucleobase metabolic process"/>
    <property type="evidence" value="ECO:0007669"/>
    <property type="project" value="InterPro"/>
</dbReference>
<dbReference type="OrthoDB" id="9763887at2"/>